<feature type="transmembrane region" description="Helical" evidence="1">
    <location>
        <begin position="118"/>
        <end position="140"/>
    </location>
</feature>
<organism evidence="2">
    <name type="scientific">uncultured Rubrobacteraceae bacterium</name>
    <dbReference type="NCBI Taxonomy" id="349277"/>
    <lineage>
        <taxon>Bacteria</taxon>
        <taxon>Bacillati</taxon>
        <taxon>Actinomycetota</taxon>
        <taxon>Rubrobacteria</taxon>
        <taxon>Rubrobacterales</taxon>
        <taxon>Rubrobacteraceae</taxon>
        <taxon>environmental samples</taxon>
    </lineage>
</organism>
<dbReference type="EMBL" id="CADCVD010000136">
    <property type="protein sequence ID" value="CAA9454281.1"/>
    <property type="molecule type" value="Genomic_DNA"/>
</dbReference>
<accession>A0A6J4QT16</accession>
<feature type="transmembrane region" description="Helical" evidence="1">
    <location>
        <begin position="35"/>
        <end position="57"/>
    </location>
</feature>
<keyword evidence="1" id="KW-0812">Transmembrane</keyword>
<proteinExistence type="predicted"/>
<sequence>MSAGVRNRLLALGVLWGLLLAVVPALVMTSPYRLTGFLISALVCAALSGCVGTLVAGRRAARSGRRSGVLGGTGLGMLQGLAGGLAAALLLWVLMAITTSGFTLQDPVELSSLMRPRVFLGSFFVALSAFVYAVAGGLLLGPVFGKFIDRVVRVDRKNVGDDAGGKENLVVR</sequence>
<protein>
    <submittedName>
        <fullName evidence="2">Uncharacterized protein</fullName>
    </submittedName>
</protein>
<evidence type="ECO:0000313" key="2">
    <source>
        <dbReference type="EMBL" id="CAA9454281.1"/>
    </source>
</evidence>
<dbReference type="AlphaFoldDB" id="A0A6J4QT16"/>
<keyword evidence="1" id="KW-1133">Transmembrane helix</keyword>
<evidence type="ECO:0000256" key="1">
    <source>
        <dbReference type="SAM" id="Phobius"/>
    </source>
</evidence>
<keyword evidence="1" id="KW-0472">Membrane</keyword>
<feature type="transmembrane region" description="Helical" evidence="1">
    <location>
        <begin position="69"/>
        <end position="98"/>
    </location>
</feature>
<gene>
    <name evidence="2" type="ORF">AVDCRST_MAG37-2742</name>
</gene>
<reference evidence="2" key="1">
    <citation type="submission" date="2020-02" db="EMBL/GenBank/DDBJ databases">
        <authorList>
            <person name="Meier V. D."/>
        </authorList>
    </citation>
    <scope>NUCLEOTIDE SEQUENCE</scope>
    <source>
        <strain evidence="2">AVDCRST_MAG37</strain>
    </source>
</reference>
<name>A0A6J4QT16_9ACTN</name>